<dbReference type="GO" id="GO:0004488">
    <property type="term" value="F:methylenetetrahydrofolate dehydrogenase (NADP+) activity"/>
    <property type="evidence" value="ECO:0007669"/>
    <property type="project" value="UniProtKB-UniRule"/>
</dbReference>
<dbReference type="KEGG" id="cted:CTEST_02615"/>
<feature type="binding site" evidence="12">
    <location>
        <begin position="235"/>
        <end position="237"/>
    </location>
    <ligand>
        <name>NADP(+)</name>
        <dbReference type="ChEBI" id="CHEBI:58349"/>
    </ligand>
</feature>
<keyword evidence="16" id="KW-1185">Reference proteome</keyword>
<dbReference type="InterPro" id="IPR000672">
    <property type="entry name" value="THF_DH/CycHdrlase"/>
</dbReference>
<feature type="domain" description="Tetrahydrofolate dehydrogenase/cyclohydrolase NAD(P)-binding" evidence="14">
    <location>
        <begin position="209"/>
        <end position="349"/>
    </location>
</feature>
<organism evidence="15 16">
    <name type="scientific">Corynebacterium testudinoris</name>
    <dbReference type="NCBI Taxonomy" id="136857"/>
    <lineage>
        <taxon>Bacteria</taxon>
        <taxon>Bacillati</taxon>
        <taxon>Actinomycetota</taxon>
        <taxon>Actinomycetes</taxon>
        <taxon>Mycobacteriales</taxon>
        <taxon>Corynebacteriaceae</taxon>
        <taxon>Corynebacterium</taxon>
    </lineage>
</organism>
<feature type="binding site" evidence="12">
    <location>
        <position position="303"/>
    </location>
    <ligand>
        <name>NADP(+)</name>
        <dbReference type="ChEBI" id="CHEBI:58349"/>
    </ligand>
</feature>
<evidence type="ECO:0000256" key="2">
    <source>
        <dbReference type="ARBA" id="ARBA00022563"/>
    </source>
</evidence>
<dbReference type="PRINTS" id="PR00085">
    <property type="entry name" value="THFDHDRGNASE"/>
</dbReference>
<dbReference type="UniPathway" id="UPA00193"/>
<evidence type="ECO:0000256" key="5">
    <source>
        <dbReference type="ARBA" id="ARBA00022801"/>
    </source>
</evidence>
<dbReference type="Gene3D" id="3.40.50.720">
    <property type="entry name" value="NAD(P)-binding Rossmann-like Domain"/>
    <property type="match status" value="1"/>
</dbReference>
<comment type="catalytic activity">
    <reaction evidence="11 12">
        <text>(6R)-5,10-methenyltetrahydrofolate + H2O = (6R)-10-formyltetrahydrofolate + H(+)</text>
        <dbReference type="Rhea" id="RHEA:23700"/>
        <dbReference type="ChEBI" id="CHEBI:15377"/>
        <dbReference type="ChEBI" id="CHEBI:15378"/>
        <dbReference type="ChEBI" id="CHEBI:57455"/>
        <dbReference type="ChEBI" id="CHEBI:195366"/>
        <dbReference type="EC" id="3.5.4.9"/>
    </reaction>
</comment>
<comment type="function">
    <text evidence="12">Catalyzes the oxidation of 5,10-methylenetetrahydrofolate to 5,10-methenyltetrahydrofolate and then the hydrolysis of 5,10-methenyltetrahydrofolate to 10-formyltetrahydrofolate.</text>
</comment>
<evidence type="ECO:0000313" key="16">
    <source>
        <dbReference type="Proteomes" id="UP000035540"/>
    </source>
</evidence>
<dbReference type="GO" id="GO:0009086">
    <property type="term" value="P:methionine biosynthetic process"/>
    <property type="evidence" value="ECO:0007669"/>
    <property type="project" value="UniProtKB-KW"/>
</dbReference>
<dbReference type="PANTHER" id="PTHR48099:SF5">
    <property type="entry name" value="C-1-TETRAHYDROFOLATE SYNTHASE, CYTOPLASMIC"/>
    <property type="match status" value="1"/>
</dbReference>
<dbReference type="HAMAP" id="MF_01576">
    <property type="entry name" value="THF_DHG_CYH"/>
    <property type="match status" value="1"/>
</dbReference>
<dbReference type="InterPro" id="IPR036291">
    <property type="entry name" value="NAD(P)-bd_dom_sf"/>
</dbReference>
<comment type="similarity">
    <text evidence="12">Belongs to the tetrahydrofolate dehydrogenase/cyclohydrolase family.</text>
</comment>
<evidence type="ECO:0000313" key="15">
    <source>
        <dbReference type="EMBL" id="AKK07978.1"/>
    </source>
</evidence>
<dbReference type="GO" id="GO:0035999">
    <property type="term" value="P:tetrahydrofolate interconversion"/>
    <property type="evidence" value="ECO:0007669"/>
    <property type="project" value="UniProtKB-UniRule"/>
</dbReference>
<dbReference type="EC" id="1.5.1.5" evidence="12"/>
<dbReference type="Pfam" id="PF02882">
    <property type="entry name" value="THF_DHG_CYH_C"/>
    <property type="match status" value="1"/>
</dbReference>
<keyword evidence="3 12" id="KW-0028">Amino-acid biosynthesis</keyword>
<accession>A0A0G3H817</accession>
<keyword evidence="10 12" id="KW-0511">Multifunctional enzyme</keyword>
<dbReference type="GO" id="GO:0006164">
    <property type="term" value="P:purine nucleotide biosynthetic process"/>
    <property type="evidence" value="ECO:0007669"/>
    <property type="project" value="UniProtKB-KW"/>
</dbReference>
<dbReference type="AlphaFoldDB" id="A0A0G3H817"/>
<keyword evidence="8 12" id="KW-0368">Histidine biosynthesis</keyword>
<evidence type="ECO:0000256" key="8">
    <source>
        <dbReference type="ARBA" id="ARBA00023102"/>
    </source>
</evidence>
<comment type="caution">
    <text evidence="12">Lacks conserved residue(s) required for the propagation of feature annotation.</text>
</comment>
<evidence type="ECO:0000256" key="4">
    <source>
        <dbReference type="ARBA" id="ARBA00022755"/>
    </source>
</evidence>
<dbReference type="PANTHER" id="PTHR48099">
    <property type="entry name" value="C-1-TETRAHYDROFOLATE SYNTHASE, CYTOPLASMIC-RELATED"/>
    <property type="match status" value="1"/>
</dbReference>
<gene>
    <name evidence="12 15" type="primary">folD</name>
    <name evidence="15" type="ORF">CTEST_02615</name>
</gene>
<proteinExistence type="inferred from homology"/>
<reference evidence="16" key="2">
    <citation type="submission" date="2015-05" db="EMBL/GenBank/DDBJ databases">
        <title>Complete genome sequence of Corynebacterium testudinoris DSM 44614, recovered from necrotic lesions in the mouth of a tortoise.</title>
        <authorList>
            <person name="Ruckert C."/>
            <person name="Albersmeier A."/>
            <person name="Winkler A."/>
            <person name="Tauch A."/>
        </authorList>
    </citation>
    <scope>NUCLEOTIDE SEQUENCE [LARGE SCALE GENOMIC DNA]</scope>
    <source>
        <strain evidence="16">DSM 44614</strain>
    </source>
</reference>
<dbReference type="EC" id="3.5.4.9" evidence="12"/>
<dbReference type="FunFam" id="3.40.50.10860:FF:000001">
    <property type="entry name" value="Bifunctional protein FolD"/>
    <property type="match status" value="1"/>
</dbReference>
<keyword evidence="4 12" id="KW-0658">Purine biosynthesis</keyword>
<evidence type="ECO:0000259" key="14">
    <source>
        <dbReference type="Pfam" id="PF02882"/>
    </source>
</evidence>
<evidence type="ECO:0000256" key="11">
    <source>
        <dbReference type="ARBA" id="ARBA00036357"/>
    </source>
</evidence>
<comment type="subunit">
    <text evidence="12">Homodimer.</text>
</comment>
<evidence type="ECO:0000256" key="9">
    <source>
        <dbReference type="ARBA" id="ARBA00023167"/>
    </source>
</evidence>
<dbReference type="GO" id="GO:0004477">
    <property type="term" value="F:methenyltetrahydrofolate cyclohydrolase activity"/>
    <property type="evidence" value="ECO:0007669"/>
    <property type="project" value="UniProtKB-UniRule"/>
</dbReference>
<dbReference type="InterPro" id="IPR020630">
    <property type="entry name" value="THF_DH/CycHdrlase_cat_dom"/>
</dbReference>
<protein>
    <recommendedName>
        <fullName evidence="12">Bifunctional protein FolD</fullName>
    </recommendedName>
    <domain>
        <recommendedName>
            <fullName evidence="12">Methylenetetrahydrofolate dehydrogenase</fullName>
            <ecNumber evidence="12">1.5.1.5</ecNumber>
        </recommendedName>
    </domain>
    <domain>
        <recommendedName>
            <fullName evidence="12">Methenyltetrahydrofolate cyclohydrolase</fullName>
            <ecNumber evidence="12">3.5.4.9</ecNumber>
        </recommendedName>
    </domain>
</protein>
<dbReference type="SUPFAM" id="SSF51735">
    <property type="entry name" value="NAD(P)-binding Rossmann-fold domains"/>
    <property type="match status" value="1"/>
</dbReference>
<dbReference type="CDD" id="cd01080">
    <property type="entry name" value="NAD_bind_m-THF_DH_Cyclohyd"/>
    <property type="match status" value="1"/>
</dbReference>
<dbReference type="GO" id="GO:0000105">
    <property type="term" value="P:L-histidine biosynthetic process"/>
    <property type="evidence" value="ECO:0007669"/>
    <property type="project" value="UniProtKB-KW"/>
</dbReference>
<dbReference type="STRING" id="136857.CTEST_02615"/>
<keyword evidence="9 12" id="KW-0486">Methionine biosynthesis</keyword>
<dbReference type="InterPro" id="IPR046346">
    <property type="entry name" value="Aminoacid_DH-like_N_sf"/>
</dbReference>
<dbReference type="Gene3D" id="3.40.50.10860">
    <property type="entry name" value="Leucine Dehydrogenase, chain A, domain 1"/>
    <property type="match status" value="1"/>
</dbReference>
<comment type="pathway">
    <text evidence="1 12">One-carbon metabolism; tetrahydrofolate interconversion.</text>
</comment>
<evidence type="ECO:0000256" key="7">
    <source>
        <dbReference type="ARBA" id="ARBA00023002"/>
    </source>
</evidence>
<name>A0A0G3H817_9CORY</name>
<dbReference type="NCBIfam" id="NF010789">
    <property type="entry name" value="PRK14193.1"/>
    <property type="match status" value="1"/>
</dbReference>
<evidence type="ECO:0000256" key="12">
    <source>
        <dbReference type="HAMAP-Rule" id="MF_01576"/>
    </source>
</evidence>
<evidence type="ECO:0000256" key="1">
    <source>
        <dbReference type="ARBA" id="ARBA00004777"/>
    </source>
</evidence>
<keyword evidence="5 12" id="KW-0378">Hydrolase</keyword>
<dbReference type="Pfam" id="PF00763">
    <property type="entry name" value="THF_DHG_CYH"/>
    <property type="match status" value="1"/>
</dbReference>
<dbReference type="EMBL" id="CP011545">
    <property type="protein sequence ID" value="AKK07978.1"/>
    <property type="molecule type" value="Genomic_DNA"/>
</dbReference>
<dbReference type="Proteomes" id="UP000035540">
    <property type="component" value="Chromosome"/>
</dbReference>
<dbReference type="GO" id="GO:0005829">
    <property type="term" value="C:cytosol"/>
    <property type="evidence" value="ECO:0007669"/>
    <property type="project" value="TreeGrafter"/>
</dbReference>
<dbReference type="InterPro" id="IPR020631">
    <property type="entry name" value="THF_DH/CycHdrlase_NAD-bd_dom"/>
</dbReference>
<keyword evidence="2 12" id="KW-0554">One-carbon metabolism</keyword>
<evidence type="ECO:0000259" key="13">
    <source>
        <dbReference type="Pfam" id="PF00763"/>
    </source>
</evidence>
<feature type="domain" description="Tetrahydrofolate dehydrogenase/cyclohydrolase catalytic" evidence="13">
    <location>
        <begin position="76"/>
        <end position="190"/>
    </location>
</feature>
<sequence length="354" mass="38195">MDRDIRQIVIVQPRPAKILLREIKSQGLHQMQVRPGARAHANRVARIRGNDGIIEDDVQDGHAHESRMGCVTATKLDGQLYRDEIFDGLTKRVAALKEKGIVPGLATVLVGDDPASHSYVKMKHRDCEQIGVNSIRKDLPEDITQEELLAVIDELNNDPTCTGYIVQLPLPKHLDENAVLAAIDPDKDADGLHPMNLGKLVLNETAPLPCTPNGAIHLLKRYDIELNGAKVVVIGRGVTVGRPIGLMLTRRSENSTVTLCHTGTKDLAAETREADIIVAAAGVPHMLTADMVKPGAAILDVGVSRLDGKLAGDVHPDVWEVAGFVSPNPGGVGPLTRAFLVRNVVERAELLAGE</sequence>
<comment type="catalytic activity">
    <reaction evidence="12">
        <text>(6R)-5,10-methylene-5,6,7,8-tetrahydrofolate + NADP(+) = (6R)-5,10-methenyltetrahydrofolate + NADPH</text>
        <dbReference type="Rhea" id="RHEA:22812"/>
        <dbReference type="ChEBI" id="CHEBI:15636"/>
        <dbReference type="ChEBI" id="CHEBI:57455"/>
        <dbReference type="ChEBI" id="CHEBI:57783"/>
        <dbReference type="ChEBI" id="CHEBI:58349"/>
        <dbReference type="EC" id="1.5.1.5"/>
    </reaction>
</comment>
<keyword evidence="7 12" id="KW-0560">Oxidoreductase</keyword>
<keyword evidence="6 12" id="KW-0521">NADP</keyword>
<dbReference type="FunFam" id="3.40.50.720:FF:000094">
    <property type="entry name" value="Bifunctional protein FolD"/>
    <property type="match status" value="1"/>
</dbReference>
<evidence type="ECO:0000256" key="6">
    <source>
        <dbReference type="ARBA" id="ARBA00022857"/>
    </source>
</evidence>
<reference evidence="15 16" key="1">
    <citation type="journal article" date="2015" name="Genome Announc.">
        <title>Complete Genome Sequence of the Type Strain Corynebacterium testudinoris DSM 44614, Recovered from Necrotic Lesions in the Mouth of a Tortoise.</title>
        <authorList>
            <person name="Ruckert C."/>
            <person name="Kriete M."/>
            <person name="Jaenicke S."/>
            <person name="Winkler A."/>
            <person name="Tauch A."/>
        </authorList>
    </citation>
    <scope>NUCLEOTIDE SEQUENCE [LARGE SCALE GENOMIC DNA]</scope>
    <source>
        <strain evidence="15 16">DSM 44614</strain>
    </source>
</reference>
<evidence type="ECO:0000256" key="3">
    <source>
        <dbReference type="ARBA" id="ARBA00022605"/>
    </source>
</evidence>
<dbReference type="PATRIC" id="fig|136857.5.peg.513"/>
<evidence type="ECO:0000256" key="10">
    <source>
        <dbReference type="ARBA" id="ARBA00023268"/>
    </source>
</evidence>
<dbReference type="SUPFAM" id="SSF53223">
    <property type="entry name" value="Aminoacid dehydrogenase-like, N-terminal domain"/>
    <property type="match status" value="1"/>
</dbReference>